<organism evidence="2 3">
    <name type="scientific">Streptococcus henryi</name>
    <dbReference type="NCBI Taxonomy" id="439219"/>
    <lineage>
        <taxon>Bacteria</taxon>
        <taxon>Bacillati</taxon>
        <taxon>Bacillota</taxon>
        <taxon>Bacilli</taxon>
        <taxon>Lactobacillales</taxon>
        <taxon>Streptococcaceae</taxon>
        <taxon>Streptococcus</taxon>
    </lineage>
</organism>
<evidence type="ECO:0000313" key="2">
    <source>
        <dbReference type="EMBL" id="SDB28572.1"/>
    </source>
</evidence>
<name>A0A1G6C6V3_9STRE</name>
<dbReference type="STRING" id="439219.SAMN02910293_01438"/>
<gene>
    <name evidence="2" type="ORF">SAMN02910293_01438</name>
</gene>
<feature type="transmembrane region" description="Helical" evidence="1">
    <location>
        <begin position="295"/>
        <end position="313"/>
    </location>
</feature>
<dbReference type="Pfam" id="PF19528">
    <property type="entry name" value="DUF6056"/>
    <property type="match status" value="1"/>
</dbReference>
<feature type="transmembrane region" description="Helical" evidence="1">
    <location>
        <begin position="173"/>
        <end position="197"/>
    </location>
</feature>
<feature type="transmembrane region" description="Helical" evidence="1">
    <location>
        <begin position="273"/>
        <end position="289"/>
    </location>
</feature>
<keyword evidence="3" id="KW-1185">Reference proteome</keyword>
<dbReference type="EMBL" id="FMXP01000018">
    <property type="protein sequence ID" value="SDB28572.1"/>
    <property type="molecule type" value="Genomic_DNA"/>
</dbReference>
<dbReference type="InterPro" id="IPR045691">
    <property type="entry name" value="DUF6056"/>
</dbReference>
<keyword evidence="1" id="KW-0812">Transmembrane</keyword>
<dbReference type="Proteomes" id="UP000182508">
    <property type="component" value="Unassembled WGS sequence"/>
</dbReference>
<sequence length="429" mass="49727">MSILNKFAGKKEFLNNLFFNIYCLLMSALFIFRALPYFDQPGDQTWFAEEAIRTNYDYLGFAIDRYFTWSSRLLIESATMYFSVHQVRFGIAVFLALFVFWKCLVSLFLEDGDKHNKIRFLVPLIFILIFTGNFYSGAGLIPNMVNYFFPMVCFTFGWTLMKKNSKFYNVLSIFFIIFSCMQEQFTILTFLIFLYLLINHFLKKKKINLKYVCFVIISLLGIISAMISPGNKDRVITEIEVYYPTFDSISVFNKVYNGFMEANRVLFLNNTELNFLFLLLILLLIISIIRKKYGISILVSVVIFCTLFNKIGIDTPMNTIQKIINDYPDLQLFSKDYYLALYPVILYALFLLIIGFSLLTIFDDVETGLFSLILVMSGYLARMAVSFSPGVFVSGIRTFEPLIFTSFIVIILMVNELSALYVKSLEGNE</sequence>
<feature type="transmembrane region" description="Helical" evidence="1">
    <location>
        <begin position="12"/>
        <end position="32"/>
    </location>
</feature>
<evidence type="ECO:0000256" key="1">
    <source>
        <dbReference type="SAM" id="Phobius"/>
    </source>
</evidence>
<evidence type="ECO:0008006" key="4">
    <source>
        <dbReference type="Google" id="ProtNLM"/>
    </source>
</evidence>
<feature type="transmembrane region" description="Helical" evidence="1">
    <location>
        <begin position="402"/>
        <end position="422"/>
    </location>
</feature>
<reference evidence="2 3" key="1">
    <citation type="submission" date="2016-10" db="EMBL/GenBank/DDBJ databases">
        <authorList>
            <person name="de Groot N.N."/>
        </authorList>
    </citation>
    <scope>NUCLEOTIDE SEQUENCE [LARGE SCALE GENOMIC DNA]</scope>
    <source>
        <strain evidence="2 3">A-4</strain>
    </source>
</reference>
<keyword evidence="1" id="KW-1133">Transmembrane helix</keyword>
<feature type="transmembrane region" description="Helical" evidence="1">
    <location>
        <begin position="339"/>
        <end position="362"/>
    </location>
</feature>
<evidence type="ECO:0000313" key="3">
    <source>
        <dbReference type="Proteomes" id="UP000182508"/>
    </source>
</evidence>
<proteinExistence type="predicted"/>
<keyword evidence="1" id="KW-0472">Membrane</keyword>
<feature type="transmembrane region" description="Helical" evidence="1">
    <location>
        <begin position="89"/>
        <end position="108"/>
    </location>
</feature>
<feature type="transmembrane region" description="Helical" evidence="1">
    <location>
        <begin position="368"/>
        <end position="390"/>
    </location>
</feature>
<dbReference type="RefSeq" id="WP_074486187.1">
    <property type="nucleotide sequence ID" value="NZ_FMXP01000018.1"/>
</dbReference>
<protein>
    <recommendedName>
        <fullName evidence="4">Serotype determinant, transmembrane protein</fullName>
    </recommendedName>
</protein>
<dbReference type="AlphaFoldDB" id="A0A1G6C6V3"/>
<feature type="transmembrane region" description="Helical" evidence="1">
    <location>
        <begin position="120"/>
        <end position="138"/>
    </location>
</feature>
<accession>A0A1G6C6V3</accession>
<feature type="transmembrane region" description="Helical" evidence="1">
    <location>
        <begin position="209"/>
        <end position="227"/>
    </location>
</feature>